<sequence>MDGALHLRRDAGAGRDLRLDQQAPRGRRHPPPAGGGRRRLAGPALAVRAAVRERRPRRQRRAGRRLPGAGAQRPARRAAPAGAALRRAGRAARPDAGRRHGRQRRRCGLLVRPRRPALPRAGLADPFHRLAAGELGARGLRAGQAAARRAVVAAAGPGLARGGAVRVAAAVEAGHLAGREARANRAPHRPAGTRQPAARAEPRAGDPAPRPGAGRVGAQPPGVQQVRAGGRDQPARGRRPGAGAQRLAAAHDRDVHRHRGLHPDLRVDGSQCAGAHADRILQPGDGRAGALRRRGRQVRGRRHHGAVGRRPPT</sequence>
<feature type="compositionally biased region" description="Basic residues" evidence="1">
    <location>
        <begin position="290"/>
        <end position="313"/>
    </location>
</feature>
<feature type="compositionally biased region" description="Basic residues" evidence="1">
    <location>
        <begin position="54"/>
        <end position="64"/>
    </location>
</feature>
<dbReference type="Proteomes" id="UP000035170">
    <property type="component" value="Unassembled WGS sequence"/>
</dbReference>
<feature type="compositionally biased region" description="Basic and acidic residues" evidence="1">
    <location>
        <begin position="249"/>
        <end position="267"/>
    </location>
</feature>
<feature type="compositionally biased region" description="Low complexity" evidence="1">
    <location>
        <begin position="65"/>
        <end position="86"/>
    </location>
</feature>
<accession>A0A0H2M6S6</accession>
<proteinExistence type="predicted"/>
<name>A0A0H2M6S6_VARPD</name>
<comment type="caution">
    <text evidence="2">The sequence shown here is derived from an EMBL/GenBank/DDBJ whole genome shotgun (WGS) entry which is preliminary data.</text>
</comment>
<feature type="compositionally biased region" description="Basic residues" evidence="1">
    <location>
        <begin position="25"/>
        <end position="40"/>
    </location>
</feature>
<organism evidence="2 3">
    <name type="scientific">Variovorax paradoxus</name>
    <dbReference type="NCBI Taxonomy" id="34073"/>
    <lineage>
        <taxon>Bacteria</taxon>
        <taxon>Pseudomonadati</taxon>
        <taxon>Pseudomonadota</taxon>
        <taxon>Betaproteobacteria</taxon>
        <taxon>Burkholderiales</taxon>
        <taxon>Comamonadaceae</taxon>
        <taxon>Variovorax</taxon>
    </lineage>
</organism>
<feature type="region of interest" description="Disordered" evidence="1">
    <location>
        <begin position="179"/>
        <end position="313"/>
    </location>
</feature>
<feature type="compositionally biased region" description="Low complexity" evidence="1">
    <location>
        <begin position="205"/>
        <end position="228"/>
    </location>
</feature>
<keyword evidence="3" id="KW-1185">Reference proteome</keyword>
<protein>
    <submittedName>
        <fullName evidence="2">Uncharacterized protein</fullName>
    </submittedName>
</protein>
<dbReference type="AlphaFoldDB" id="A0A0H2M6S6"/>
<feature type="compositionally biased region" description="Basic and acidic residues" evidence="1">
    <location>
        <begin position="1"/>
        <end position="19"/>
    </location>
</feature>
<dbReference type="PATRIC" id="fig|34073.19.peg.695"/>
<feature type="region of interest" description="Disordered" evidence="1">
    <location>
        <begin position="1"/>
        <end position="104"/>
    </location>
</feature>
<evidence type="ECO:0000256" key="1">
    <source>
        <dbReference type="SAM" id="MobiDB-lite"/>
    </source>
</evidence>
<dbReference type="EMBL" id="JZWI01000004">
    <property type="protein sequence ID" value="KLN58144.1"/>
    <property type="molecule type" value="Genomic_DNA"/>
</dbReference>
<gene>
    <name evidence="2" type="ORF">VPARA_06870</name>
</gene>
<reference evidence="2 3" key="1">
    <citation type="submission" date="2015-03" db="EMBL/GenBank/DDBJ databases">
        <title>Genome sequence of Variovorax paradoxus TBEA6.</title>
        <authorList>
            <person name="Poehlein A."/>
            <person name="Schuldes J."/>
            <person name="Wuebbeler J.H."/>
            <person name="Hiessl S."/>
            <person name="Steinbuechel A."/>
            <person name="Daniel R."/>
        </authorList>
    </citation>
    <scope>NUCLEOTIDE SEQUENCE [LARGE SCALE GENOMIC DNA]</scope>
    <source>
        <strain evidence="2 3">TBEA6</strain>
    </source>
</reference>
<evidence type="ECO:0000313" key="2">
    <source>
        <dbReference type="EMBL" id="KLN58144.1"/>
    </source>
</evidence>
<evidence type="ECO:0000313" key="3">
    <source>
        <dbReference type="Proteomes" id="UP000035170"/>
    </source>
</evidence>